<dbReference type="GO" id="GO:0010088">
    <property type="term" value="P:phloem development"/>
    <property type="evidence" value="ECO:0007669"/>
    <property type="project" value="InterPro"/>
</dbReference>
<dbReference type="EMBL" id="PJQY01000139">
    <property type="protein sequence ID" value="PQQ17730.1"/>
    <property type="molecule type" value="Genomic_DNA"/>
</dbReference>
<dbReference type="InterPro" id="IPR039299">
    <property type="entry name" value="SEOA"/>
</dbReference>
<dbReference type="InterPro" id="IPR027942">
    <property type="entry name" value="SEO_N"/>
</dbReference>
<evidence type="ECO:0000259" key="2">
    <source>
        <dbReference type="Pfam" id="PF14577"/>
    </source>
</evidence>
<organism evidence="3 4">
    <name type="scientific">Prunus yedoensis var. nudiflora</name>
    <dbReference type="NCBI Taxonomy" id="2094558"/>
    <lineage>
        <taxon>Eukaryota</taxon>
        <taxon>Viridiplantae</taxon>
        <taxon>Streptophyta</taxon>
        <taxon>Embryophyta</taxon>
        <taxon>Tracheophyta</taxon>
        <taxon>Spermatophyta</taxon>
        <taxon>Magnoliopsida</taxon>
        <taxon>eudicotyledons</taxon>
        <taxon>Gunneridae</taxon>
        <taxon>Pentapetalae</taxon>
        <taxon>rosids</taxon>
        <taxon>fabids</taxon>
        <taxon>Rosales</taxon>
        <taxon>Rosaceae</taxon>
        <taxon>Amygdaloideae</taxon>
        <taxon>Amygdaleae</taxon>
        <taxon>Prunus</taxon>
    </lineage>
</organism>
<dbReference type="AlphaFoldDB" id="A0A314ZGJ7"/>
<dbReference type="PANTHER" id="PTHR33232:SF18">
    <property type="entry name" value="PROTEIN SIEVE ELEMENT OCCLUSION B-LIKE"/>
    <property type="match status" value="1"/>
</dbReference>
<protein>
    <submittedName>
        <fullName evidence="3">Protein SIEVE ELEMENT OCCLUSION B-like</fullName>
    </submittedName>
</protein>
<gene>
    <name evidence="3" type="ORF">Pyn_37325</name>
</gene>
<dbReference type="PANTHER" id="PTHR33232">
    <property type="entry name" value="PROTEIN SIEVE ELEMENT OCCLUSION B-LIKE"/>
    <property type="match status" value="1"/>
</dbReference>
<feature type="domain" description="Sieve element occlusion N-terminal" evidence="1">
    <location>
        <begin position="29"/>
        <end position="300"/>
    </location>
</feature>
<accession>A0A314ZGJ7</accession>
<sequence length="540" mass="60790">MLGIPQNGVSKVTSAVTKTEGELSLFTMSDNKILELIYATHVHEDDSFDVDSLFLVTENIIKRSTQIVDSIVQGTQVHVDTIDEKPPKASFSSPLCTLKSIGCEMSCKPPGEEISHKSTLAILNKVSNYSWESKAVLALAAFALEYGEFWLLANIRQSDLLAKSLAILKRVPVLLKPADLQKRRQAVVELNVLIKTTLQVIECIFELEKLSTYDPKDVPALAIAMDHIPVDVYWSIMTIVACATKITLLTSDEVKEHDLASFAQKIHYGLNKLKIQLKVCRKQIEEAEAYRRIRKTFQTPTEIMEVFKALIFTKDNVQPLIDGSTKQMVKIDILRRKNVLLFISSLDISDDDISILKSIYEFTKKENQHKIVWNPAPIAGIRFIKEEWNFKGKPALVVMNPQGKVEHSNALHMIRIWGVKAFPFTKATEEDLSHSHGDRWVGNVVQDIHPSLPNWIKEENYIFFYGGKDNDWIQQFTKKASALLNDPVFKEAKIHIQLFCVGKGSKGEDDHGVVKLSTKLNSPSPNDLVVDGLCDTHNNG</sequence>
<dbReference type="Pfam" id="PF14576">
    <property type="entry name" value="SEO_N"/>
    <property type="match status" value="1"/>
</dbReference>
<proteinExistence type="predicted"/>
<dbReference type="Pfam" id="PF14577">
    <property type="entry name" value="SEO_C"/>
    <property type="match status" value="1"/>
</dbReference>
<dbReference type="Proteomes" id="UP000250321">
    <property type="component" value="Unassembled WGS sequence"/>
</dbReference>
<evidence type="ECO:0000259" key="1">
    <source>
        <dbReference type="Pfam" id="PF14576"/>
    </source>
</evidence>
<dbReference type="STRING" id="2094558.A0A314ZGJ7"/>
<dbReference type="OrthoDB" id="1478893at2759"/>
<dbReference type="InterPro" id="IPR027944">
    <property type="entry name" value="SEO_C"/>
</dbReference>
<reference evidence="3 4" key="1">
    <citation type="submission" date="2018-02" db="EMBL/GenBank/DDBJ databases">
        <title>Draft genome of wild Prunus yedoensis var. nudiflora.</title>
        <authorList>
            <person name="Baek S."/>
            <person name="Kim J.-H."/>
            <person name="Choi K."/>
            <person name="Kim G.-B."/>
            <person name="Cho A."/>
            <person name="Jang H."/>
            <person name="Shin C.-H."/>
            <person name="Yu H.-J."/>
            <person name="Mun J.-H."/>
        </authorList>
    </citation>
    <scope>NUCLEOTIDE SEQUENCE [LARGE SCALE GENOMIC DNA]</scope>
    <source>
        <strain evidence="4">cv. Jeju island</strain>
        <tissue evidence="3">Leaf</tissue>
    </source>
</reference>
<comment type="caution">
    <text evidence="3">The sequence shown here is derived from an EMBL/GenBank/DDBJ whole genome shotgun (WGS) entry which is preliminary data.</text>
</comment>
<keyword evidence="4" id="KW-1185">Reference proteome</keyword>
<name>A0A314ZGJ7_PRUYE</name>
<evidence type="ECO:0000313" key="3">
    <source>
        <dbReference type="EMBL" id="PQQ17730.1"/>
    </source>
</evidence>
<evidence type="ECO:0000313" key="4">
    <source>
        <dbReference type="Proteomes" id="UP000250321"/>
    </source>
</evidence>
<feature type="domain" description="Sieve element occlusion C-terminal" evidence="2">
    <location>
        <begin position="444"/>
        <end position="516"/>
    </location>
</feature>